<dbReference type="AlphaFoldDB" id="A0A2K8P4E6"/>
<keyword evidence="1" id="KW-0175">Coiled coil</keyword>
<keyword evidence="2" id="KW-0472">Membrane</keyword>
<reference evidence="3 4" key="1">
    <citation type="submission" date="2017-11" db="EMBL/GenBank/DDBJ databases">
        <title>Genome sequence of Mesoplasma tabanidae BARC 857 (ATCC 49584).</title>
        <authorList>
            <person name="Lo W.-S."/>
            <person name="Kuo C.-H."/>
        </authorList>
    </citation>
    <scope>NUCLEOTIDE SEQUENCE [LARGE SCALE GENOMIC DNA]</scope>
    <source>
        <strain evidence="3 4">BARC 857</strain>
    </source>
</reference>
<organism evidence="3 4">
    <name type="scientific">Mesoplasma tabanidae</name>
    <dbReference type="NCBI Taxonomy" id="219745"/>
    <lineage>
        <taxon>Bacteria</taxon>
        <taxon>Bacillati</taxon>
        <taxon>Mycoplasmatota</taxon>
        <taxon>Mollicutes</taxon>
        <taxon>Entomoplasmatales</taxon>
        <taxon>Entomoplasmataceae</taxon>
        <taxon>Mesoplasma</taxon>
    </lineage>
</organism>
<dbReference type="RefSeq" id="WP_100679560.1">
    <property type="nucleotide sequence ID" value="NZ_CP024969.1"/>
</dbReference>
<name>A0A2K8P4E6_9MOLU</name>
<dbReference type="Proteomes" id="UP000232223">
    <property type="component" value="Chromosome"/>
</dbReference>
<dbReference type="KEGG" id="mtab:MTABA_v1c04250"/>
<feature type="transmembrane region" description="Helical" evidence="2">
    <location>
        <begin position="12"/>
        <end position="33"/>
    </location>
</feature>
<keyword evidence="2" id="KW-0812">Transmembrane</keyword>
<dbReference type="EMBL" id="CP024969">
    <property type="protein sequence ID" value="ATZ21624.1"/>
    <property type="molecule type" value="Genomic_DNA"/>
</dbReference>
<evidence type="ECO:0000256" key="2">
    <source>
        <dbReference type="SAM" id="Phobius"/>
    </source>
</evidence>
<gene>
    <name evidence="3" type="ORF">MTABA_v1c04250</name>
</gene>
<feature type="coiled-coil region" evidence="1">
    <location>
        <begin position="58"/>
        <end position="85"/>
    </location>
</feature>
<evidence type="ECO:0000256" key="1">
    <source>
        <dbReference type="SAM" id="Coils"/>
    </source>
</evidence>
<protein>
    <submittedName>
        <fullName evidence="3">Uncharacterized protein</fullName>
    </submittedName>
</protein>
<evidence type="ECO:0000313" key="4">
    <source>
        <dbReference type="Proteomes" id="UP000232223"/>
    </source>
</evidence>
<keyword evidence="4" id="KW-1185">Reference proteome</keyword>
<accession>A0A2K8P4E6</accession>
<proteinExistence type="predicted"/>
<keyword evidence="2" id="KW-1133">Transmembrane helix</keyword>
<feature type="coiled-coil region" evidence="1">
    <location>
        <begin position="356"/>
        <end position="390"/>
    </location>
</feature>
<sequence length="435" mass="51891">MNENIFNNKKQKTSLIIILLFFICLFLGLIFWVNQLNDTHKYFIDFVKTEQKVKQYTNDNTFTSIDNYQREINQLELEGVELFASLKDNQSMLINSHTSQQYEINIQVNFKLKYKYFWIQTELNNEQQKETYLLSIDNRKIINKQDLEQFTRKQLSFKEYAFTSDIQIDLEKIAKQFIPTKDAINLNLVNPEKEINEYIDVRASLNNELYKWNDGNDDEYIMKDIKIKKDFSILIDEQNVNQALSKIIQQINYSSMLSIDQVINETFVAYNAQAINDNNIKGSYIIKTTQKLKTNSSKNKKEFYSLEFEIGLDSRYKWISTRTNETKKFIFTDDIYIINNKILLVNEIKKIKINFEQQKFTTYDELNTELERLNKENDQYQLKITDFDLSKPLENDMIIQININLINDHYWLLDDNSIINDDIILKLIVNKTKEK</sequence>
<evidence type="ECO:0000313" key="3">
    <source>
        <dbReference type="EMBL" id="ATZ21624.1"/>
    </source>
</evidence>